<protein>
    <submittedName>
        <fullName evidence="2">Uncharacterized protein</fullName>
    </submittedName>
</protein>
<comment type="caution">
    <text evidence="2">The sequence shown here is derived from an EMBL/GenBank/DDBJ whole genome shotgun (WGS) entry which is preliminary data.</text>
</comment>
<evidence type="ECO:0000256" key="1">
    <source>
        <dbReference type="SAM" id="MobiDB-lite"/>
    </source>
</evidence>
<keyword evidence="3" id="KW-1185">Reference proteome</keyword>
<feature type="region of interest" description="Disordered" evidence="1">
    <location>
        <begin position="36"/>
        <end position="68"/>
    </location>
</feature>
<organism evidence="2 3">
    <name type="scientific">Pleurodeles waltl</name>
    <name type="common">Iberian ribbed newt</name>
    <dbReference type="NCBI Taxonomy" id="8319"/>
    <lineage>
        <taxon>Eukaryota</taxon>
        <taxon>Metazoa</taxon>
        <taxon>Chordata</taxon>
        <taxon>Craniata</taxon>
        <taxon>Vertebrata</taxon>
        <taxon>Euteleostomi</taxon>
        <taxon>Amphibia</taxon>
        <taxon>Batrachia</taxon>
        <taxon>Caudata</taxon>
        <taxon>Salamandroidea</taxon>
        <taxon>Salamandridae</taxon>
        <taxon>Pleurodelinae</taxon>
        <taxon>Pleurodeles</taxon>
    </lineage>
</organism>
<dbReference type="Proteomes" id="UP001066276">
    <property type="component" value="Chromosome 8"/>
</dbReference>
<dbReference type="EMBL" id="JANPWB010000012">
    <property type="protein sequence ID" value="KAJ1111974.1"/>
    <property type="molecule type" value="Genomic_DNA"/>
</dbReference>
<accession>A0AAV7N922</accession>
<evidence type="ECO:0000313" key="2">
    <source>
        <dbReference type="EMBL" id="KAJ1111974.1"/>
    </source>
</evidence>
<dbReference type="AlphaFoldDB" id="A0AAV7N922"/>
<proteinExistence type="predicted"/>
<sequence length="68" mass="7578">MVLNHWRGIARRTPACPALHRGPLAERTRLPAAYMLPPPTSGHREVRSGSEGETEEFSGREEDEWGPA</sequence>
<evidence type="ECO:0000313" key="3">
    <source>
        <dbReference type="Proteomes" id="UP001066276"/>
    </source>
</evidence>
<reference evidence="2" key="1">
    <citation type="journal article" date="2022" name="bioRxiv">
        <title>Sequencing and chromosome-scale assembly of the giantPleurodeles waltlgenome.</title>
        <authorList>
            <person name="Brown T."/>
            <person name="Elewa A."/>
            <person name="Iarovenko S."/>
            <person name="Subramanian E."/>
            <person name="Araus A.J."/>
            <person name="Petzold A."/>
            <person name="Susuki M."/>
            <person name="Suzuki K.-i.T."/>
            <person name="Hayashi T."/>
            <person name="Toyoda A."/>
            <person name="Oliveira C."/>
            <person name="Osipova E."/>
            <person name="Leigh N.D."/>
            <person name="Simon A."/>
            <person name="Yun M.H."/>
        </authorList>
    </citation>
    <scope>NUCLEOTIDE SEQUENCE</scope>
    <source>
        <strain evidence="2">20211129_DDA</strain>
        <tissue evidence="2">Liver</tissue>
    </source>
</reference>
<name>A0AAV7N922_PLEWA</name>
<gene>
    <name evidence="2" type="ORF">NDU88_000246</name>
</gene>
<feature type="compositionally biased region" description="Acidic residues" evidence="1">
    <location>
        <begin position="52"/>
        <end position="68"/>
    </location>
</feature>